<dbReference type="FunFam" id="1.20.58.480:FF:000004">
    <property type="entry name" value="Indoleamine 2,3-dioxygenase subfamily"/>
    <property type="match status" value="1"/>
</dbReference>
<dbReference type="PANTHER" id="PTHR28657:SF10">
    <property type="entry name" value="INDOLEAMINE 2,3-DIOXYGENASE"/>
    <property type="match status" value="1"/>
</dbReference>
<feature type="compositionally biased region" description="Polar residues" evidence="6">
    <location>
        <begin position="379"/>
        <end position="388"/>
    </location>
</feature>
<dbReference type="eggNOG" id="ENOG502QV6W">
    <property type="taxonomic scope" value="Eukaryota"/>
</dbReference>
<evidence type="ECO:0000256" key="6">
    <source>
        <dbReference type="SAM" id="MobiDB-lite"/>
    </source>
</evidence>
<keyword evidence="2 4" id="KW-0479">Metal-binding</keyword>
<dbReference type="EMBL" id="AMGY01000008">
    <property type="protein sequence ID" value="EXJ78905.1"/>
    <property type="molecule type" value="Genomic_DNA"/>
</dbReference>
<dbReference type="InterPro" id="IPR000898">
    <property type="entry name" value="Indolamine_dOase"/>
</dbReference>
<feature type="region of interest" description="Disordered" evidence="6">
    <location>
        <begin position="373"/>
        <end position="392"/>
    </location>
</feature>
<keyword evidence="3 4" id="KW-0408">Iron</keyword>
<dbReference type="AlphaFoldDB" id="W9XNM1"/>
<keyword evidence="8" id="KW-1185">Reference proteome</keyword>
<dbReference type="EC" id="1.13.11.52" evidence="5"/>
<evidence type="ECO:0000256" key="2">
    <source>
        <dbReference type="ARBA" id="ARBA00022723"/>
    </source>
</evidence>
<comment type="catalytic activity">
    <reaction evidence="5">
        <text>L-tryptophan + O2 = N-formyl-L-kynurenine</text>
        <dbReference type="Rhea" id="RHEA:24536"/>
        <dbReference type="ChEBI" id="CHEBI:15379"/>
        <dbReference type="ChEBI" id="CHEBI:57912"/>
        <dbReference type="ChEBI" id="CHEBI:58629"/>
    </reaction>
</comment>
<dbReference type="GO" id="GO:0034354">
    <property type="term" value="P:'de novo' NAD+ biosynthetic process from L-tryptophan"/>
    <property type="evidence" value="ECO:0007669"/>
    <property type="project" value="TreeGrafter"/>
</dbReference>
<protein>
    <recommendedName>
        <fullName evidence="5">Indoleamine 2,3-dioxygenase</fullName>
        <ecNumber evidence="5">1.13.11.52</ecNumber>
    </recommendedName>
</protein>
<evidence type="ECO:0000313" key="7">
    <source>
        <dbReference type="EMBL" id="EXJ78905.1"/>
    </source>
</evidence>
<dbReference type="SUPFAM" id="SSF140959">
    <property type="entry name" value="Indolic compounds 2,3-dioxygenase-like"/>
    <property type="match status" value="1"/>
</dbReference>
<dbReference type="RefSeq" id="XP_007736693.1">
    <property type="nucleotide sequence ID" value="XM_007738503.1"/>
</dbReference>
<gene>
    <name evidence="7" type="ORF">A1O3_08405</name>
</gene>
<evidence type="ECO:0000256" key="1">
    <source>
        <dbReference type="ARBA" id="ARBA00007119"/>
    </source>
</evidence>
<keyword evidence="5 7" id="KW-0223">Dioxygenase</keyword>
<evidence type="ECO:0000256" key="3">
    <source>
        <dbReference type="ARBA" id="ARBA00023004"/>
    </source>
</evidence>
<dbReference type="HOGENOM" id="CLU_010089_0_1_1"/>
<evidence type="ECO:0000313" key="8">
    <source>
        <dbReference type="Proteomes" id="UP000019478"/>
    </source>
</evidence>
<proteinExistence type="inferred from homology"/>
<dbReference type="GeneID" id="19172493"/>
<feature type="binding site" description="proximal binding residue" evidence="4">
    <location>
        <position position="355"/>
    </location>
    <ligand>
        <name>heme b</name>
        <dbReference type="ChEBI" id="CHEBI:60344"/>
    </ligand>
    <ligandPart>
        <name>Fe</name>
        <dbReference type="ChEBI" id="CHEBI:18248"/>
    </ligandPart>
</feature>
<comment type="similarity">
    <text evidence="1 5">Belongs to the indoleamine 2,3-dioxygenase family.</text>
</comment>
<dbReference type="GO" id="GO:0005737">
    <property type="term" value="C:cytoplasm"/>
    <property type="evidence" value="ECO:0007669"/>
    <property type="project" value="TreeGrafter"/>
</dbReference>
<keyword evidence="4 5" id="KW-0349">Heme</keyword>
<dbReference type="OrthoDB" id="540174at2759"/>
<reference evidence="7 8" key="1">
    <citation type="submission" date="2013-03" db="EMBL/GenBank/DDBJ databases">
        <title>The Genome Sequence of Capronia epimyces CBS 606.96.</title>
        <authorList>
            <consortium name="The Broad Institute Genomics Platform"/>
            <person name="Cuomo C."/>
            <person name="de Hoog S."/>
            <person name="Gorbushina A."/>
            <person name="Walker B."/>
            <person name="Young S.K."/>
            <person name="Zeng Q."/>
            <person name="Gargeya S."/>
            <person name="Fitzgerald M."/>
            <person name="Haas B."/>
            <person name="Abouelleil A."/>
            <person name="Allen A.W."/>
            <person name="Alvarado L."/>
            <person name="Arachchi H.M."/>
            <person name="Berlin A.M."/>
            <person name="Chapman S.B."/>
            <person name="Gainer-Dewar J."/>
            <person name="Goldberg J."/>
            <person name="Griggs A."/>
            <person name="Gujja S."/>
            <person name="Hansen M."/>
            <person name="Howarth C."/>
            <person name="Imamovic A."/>
            <person name="Ireland A."/>
            <person name="Larimer J."/>
            <person name="McCowan C."/>
            <person name="Murphy C."/>
            <person name="Pearson M."/>
            <person name="Poon T.W."/>
            <person name="Priest M."/>
            <person name="Roberts A."/>
            <person name="Saif S."/>
            <person name="Shea T."/>
            <person name="Sisk P."/>
            <person name="Sykes S."/>
            <person name="Wortman J."/>
            <person name="Nusbaum C."/>
            <person name="Birren B."/>
        </authorList>
    </citation>
    <scope>NUCLEOTIDE SEQUENCE [LARGE SCALE GENOMIC DNA]</scope>
    <source>
        <strain evidence="7 8">CBS 606.96</strain>
    </source>
</reference>
<dbReference type="GO" id="GO:0033754">
    <property type="term" value="F:indoleamine 2,3-dioxygenase activity"/>
    <property type="evidence" value="ECO:0007669"/>
    <property type="project" value="UniProtKB-EC"/>
</dbReference>
<dbReference type="Proteomes" id="UP000019478">
    <property type="component" value="Unassembled WGS sequence"/>
</dbReference>
<keyword evidence="5" id="KW-0560">Oxidoreductase</keyword>
<dbReference type="GO" id="GO:0046872">
    <property type="term" value="F:metal ion binding"/>
    <property type="evidence" value="ECO:0007669"/>
    <property type="project" value="UniProtKB-UniRule"/>
</dbReference>
<accession>W9XNM1</accession>
<dbReference type="STRING" id="1182542.W9XNM1"/>
<name>W9XNM1_9EURO</name>
<evidence type="ECO:0000256" key="5">
    <source>
        <dbReference type="RuleBase" id="RU369119"/>
    </source>
</evidence>
<evidence type="ECO:0000256" key="4">
    <source>
        <dbReference type="PIRSR" id="PIRSR600898-1"/>
    </source>
</evidence>
<dbReference type="GO" id="GO:0020037">
    <property type="term" value="F:heme binding"/>
    <property type="evidence" value="ECO:0007669"/>
    <property type="project" value="UniProtKB-UniRule"/>
</dbReference>
<dbReference type="GO" id="GO:0019441">
    <property type="term" value="P:L-tryptophan catabolic process to kynurenine"/>
    <property type="evidence" value="ECO:0007669"/>
    <property type="project" value="UniProtKB-UniRule"/>
</dbReference>
<comment type="caution">
    <text evidence="7">The sequence shown here is derived from an EMBL/GenBank/DDBJ whole genome shotgun (WGS) entry which is preliminary data.</text>
</comment>
<dbReference type="Gene3D" id="1.20.58.480">
    <property type="match status" value="1"/>
</dbReference>
<sequence>MHALDPLLEEYRITSNGFLPAEAPLTRLPDPYYQPWELIIEKLPALLLSQRFRGAVDSMPVLNTSMLSLETEWRRAYLILAFFTHAYIWGGEKPSQRLPPSITVPFLKVAGHLGLPPTATYAALNLWNFGCLSSDGNFRIPENLLVLHTFTGSMDEAWFYLISVAIEAEGASSIPLMLNAIDAAKVGDASTVIRSLKALSRVFEKLGDLLDRMYEHCDPHVFYHHIRPYLAGSKHMAKAGLPQGVFYDEGDGKGSWREYSGGSNAQSSLIQFFDIVLGLQHHPTGSQSSSAPKNNEHGFINEMRNYMPGPHRRFLKYLVSTSNILSFVESQPANTALSQAYAECVAELRRFRDRHIQIVSRYIILQASKPQPFSHHSRQNLATATSEETQGKVASEMYGTGGTTLISFLKQSRDETRVYTASSNNN</sequence>
<comment type="function">
    <text evidence="5">Produces N-formyl-kynurenine through the oxidation of tryptophan.</text>
</comment>
<organism evidence="7 8">
    <name type="scientific">Capronia epimyces CBS 606.96</name>
    <dbReference type="NCBI Taxonomy" id="1182542"/>
    <lineage>
        <taxon>Eukaryota</taxon>
        <taxon>Fungi</taxon>
        <taxon>Dikarya</taxon>
        <taxon>Ascomycota</taxon>
        <taxon>Pezizomycotina</taxon>
        <taxon>Eurotiomycetes</taxon>
        <taxon>Chaetothyriomycetidae</taxon>
        <taxon>Chaetothyriales</taxon>
        <taxon>Herpotrichiellaceae</taxon>
        <taxon>Capronia</taxon>
    </lineage>
</organism>
<dbReference type="PROSITE" id="PS00876">
    <property type="entry name" value="IDO_1"/>
    <property type="match status" value="1"/>
</dbReference>
<dbReference type="PANTHER" id="PTHR28657">
    <property type="entry name" value="INDOLEAMINE 2,3-DIOXYGENASE"/>
    <property type="match status" value="1"/>
</dbReference>
<dbReference type="Pfam" id="PF01231">
    <property type="entry name" value="IDO"/>
    <property type="match status" value="1"/>
</dbReference>
<dbReference type="InterPro" id="IPR037217">
    <property type="entry name" value="Trp/Indoleamine_2_3_dOase-like"/>
</dbReference>